<gene>
    <name evidence="2" type="ORF">F2Q68_00016222</name>
</gene>
<evidence type="ECO:0000313" key="3">
    <source>
        <dbReference type="Proteomes" id="UP000712281"/>
    </source>
</evidence>
<dbReference type="Proteomes" id="UP000712281">
    <property type="component" value="Unassembled WGS sequence"/>
</dbReference>
<dbReference type="EMBL" id="QGKW02001940">
    <property type="protein sequence ID" value="KAF2557335.1"/>
    <property type="molecule type" value="Genomic_DNA"/>
</dbReference>
<evidence type="ECO:0000313" key="2">
    <source>
        <dbReference type="EMBL" id="KAF2557335.1"/>
    </source>
</evidence>
<protein>
    <submittedName>
        <fullName evidence="2">Uncharacterized protein</fullName>
    </submittedName>
</protein>
<feature type="region of interest" description="Disordered" evidence="1">
    <location>
        <begin position="134"/>
        <end position="163"/>
    </location>
</feature>
<evidence type="ECO:0000256" key="1">
    <source>
        <dbReference type="SAM" id="MobiDB-lite"/>
    </source>
</evidence>
<dbReference type="AlphaFoldDB" id="A0A8S9HFW8"/>
<reference evidence="2" key="1">
    <citation type="submission" date="2019-12" db="EMBL/GenBank/DDBJ databases">
        <title>Genome sequencing and annotation of Brassica cretica.</title>
        <authorList>
            <person name="Studholme D.J."/>
            <person name="Sarris P.F."/>
        </authorList>
    </citation>
    <scope>NUCLEOTIDE SEQUENCE</scope>
    <source>
        <strain evidence="2">PFS-001/15</strain>
        <tissue evidence="2">Leaf</tissue>
    </source>
</reference>
<comment type="caution">
    <text evidence="2">The sequence shown here is derived from an EMBL/GenBank/DDBJ whole genome shotgun (WGS) entry which is preliminary data.</text>
</comment>
<accession>A0A8S9HFW8</accession>
<name>A0A8S9HFW8_BRACR</name>
<proteinExistence type="predicted"/>
<organism evidence="2 3">
    <name type="scientific">Brassica cretica</name>
    <name type="common">Mustard</name>
    <dbReference type="NCBI Taxonomy" id="69181"/>
    <lineage>
        <taxon>Eukaryota</taxon>
        <taxon>Viridiplantae</taxon>
        <taxon>Streptophyta</taxon>
        <taxon>Embryophyta</taxon>
        <taxon>Tracheophyta</taxon>
        <taxon>Spermatophyta</taxon>
        <taxon>Magnoliopsida</taxon>
        <taxon>eudicotyledons</taxon>
        <taxon>Gunneridae</taxon>
        <taxon>Pentapetalae</taxon>
        <taxon>rosids</taxon>
        <taxon>malvids</taxon>
        <taxon>Brassicales</taxon>
        <taxon>Brassicaceae</taxon>
        <taxon>Brassiceae</taxon>
        <taxon>Brassica</taxon>
    </lineage>
</organism>
<sequence>MSLRWTGQGDPSTTIQEFRNLVENILQVISCVEASRFGRYVSNNEHIYLLIPMIKPCMSVLPGALPKGTSHNFLTIDNLVHERPPSCFSRREESVAADHTAIGRALTRLRKLLRLRAYLPHTVAENRLCHRTIARPLPPNHRRSTARPLSRQTVISPPPDHRQ</sequence>